<dbReference type="Pfam" id="PF08567">
    <property type="entry name" value="PH_TFIIH"/>
    <property type="match status" value="1"/>
</dbReference>
<protein>
    <recommendedName>
        <fullName evidence="2">TFIIH p62 subunit N-terminal domain-containing protein</fullName>
    </recommendedName>
</protein>
<dbReference type="Gene3D" id="3.80.10.10">
    <property type="entry name" value="Ribonuclease Inhibitor"/>
    <property type="match status" value="2"/>
</dbReference>
<dbReference type="Gene3D" id="2.30.29.30">
    <property type="entry name" value="Pleckstrin-homology domain (PH domain)/Phosphotyrosine-binding domain (PTB)"/>
    <property type="match status" value="1"/>
</dbReference>
<evidence type="ECO:0000259" key="2">
    <source>
        <dbReference type="Pfam" id="PF08567"/>
    </source>
</evidence>
<dbReference type="SUPFAM" id="SSF50729">
    <property type="entry name" value="PH domain-like"/>
    <property type="match status" value="1"/>
</dbReference>
<dbReference type="VEuPathDB" id="FungiDB:CDV56_109702"/>
<dbReference type="RefSeq" id="XP_026619122.1">
    <property type="nucleotide sequence ID" value="XM_026763321.1"/>
</dbReference>
<accession>A0A397I2Y3</accession>
<reference evidence="3" key="1">
    <citation type="submission" date="2018-08" db="EMBL/GenBank/DDBJ databases">
        <title>Draft genome sequence of azole-resistant Aspergillus thermomutatus (Neosartorya pseudofischeri) strain HMR AF 39, isolated from a human nasal aspirate.</title>
        <authorList>
            <person name="Parent-Michaud M."/>
            <person name="Dufresne P.J."/>
            <person name="Fournier E."/>
            <person name="Martineau C."/>
            <person name="Moreira S."/>
            <person name="Perkins V."/>
            <person name="De Repentigny L."/>
            <person name="Dufresne S.F."/>
        </authorList>
    </citation>
    <scope>NUCLEOTIDE SEQUENCE [LARGE SCALE GENOMIC DNA]</scope>
    <source>
        <strain evidence="3">HMR AF 39</strain>
    </source>
</reference>
<dbReference type="Proteomes" id="UP000215305">
    <property type="component" value="Unassembled WGS sequence"/>
</dbReference>
<dbReference type="InterPro" id="IPR032675">
    <property type="entry name" value="LRR_dom_sf"/>
</dbReference>
<dbReference type="AlphaFoldDB" id="A0A397I2Y3"/>
<dbReference type="GeneID" id="38131676"/>
<feature type="compositionally biased region" description="Low complexity" evidence="1">
    <location>
        <begin position="34"/>
        <end position="52"/>
    </location>
</feature>
<dbReference type="EMBL" id="NKHU02000001">
    <property type="protein sequence ID" value="RHZ68588.1"/>
    <property type="molecule type" value="Genomic_DNA"/>
</dbReference>
<feature type="compositionally biased region" description="Polar residues" evidence="1">
    <location>
        <begin position="1"/>
        <end position="21"/>
    </location>
</feature>
<sequence>MSSAVTSSAIPLQKPTYSRFTTAPALDTSHPQLSRTSSPHSSACSSPNGSRSSSRRRPSFGSIKEDVDGIAQSFVDTHITQSPTEQTKTTSPLAIDMQHTPDFCCPCGGFLGWKQIRLGGKSLSRSYGDLRALGAMHTRGWAWENNAVVNNPPVKTLQSKSQKPPPGSSRLEKLPPEVLGEFPVCMLDISSSTDNVTADQIISNLALDIPPNGYTPRNVDLVSCLLTSRTLHAATLGVLYRNMTFPHSIIFSKALNHMLQYPALGTLVRRLDFSHFTSVGLGRTKQMNAEIQNLTSKTLLKCLDLLPNLKECLLQEHVEGDISVEIVQKIFTGLPNLQGVDFCGCATQSFSAVFQEALIAGPGLPLSLPNLKRVSLHECSSLPPSTFEVLLPRLINLTHLDVTHTQISEAALFSIPETAQITHLSLSRCTRLKGSRVVEFLTTHPAVCNTLVYLNLLTDPTRYRILEEEDVAALLPRLPKTLRSLNLGGAKITSAHASALVPLTKHLEELGLSSADLSCKDLNMFFAPPPASDNADSTQAQEPWEPSSLCYLDLNKVTQLSIGTIFNTNTCLLLSQQSYPLQVIEFSDKIIAPLRERIKNSRASSGWTIRELGRRGWYVRDPASMPNQVPDDGSRPWKMGARWWGMRKIPVVTSTRPAEPILHILEFIPPSHQLNHRRRPLTFLFAGLVLGRFSPPPDGWIPIRRSGQWKLSSSRTMAPPSGSAAYKKKDGTLTMSQDCQSISWIPAAGGATGTITIPVAQITSM</sequence>
<evidence type="ECO:0000256" key="1">
    <source>
        <dbReference type="SAM" id="MobiDB-lite"/>
    </source>
</evidence>
<dbReference type="SUPFAM" id="SSF52047">
    <property type="entry name" value="RNI-like"/>
    <property type="match status" value="1"/>
</dbReference>
<evidence type="ECO:0000313" key="4">
    <source>
        <dbReference type="Proteomes" id="UP000215305"/>
    </source>
</evidence>
<organism evidence="3 4">
    <name type="scientific">Aspergillus thermomutatus</name>
    <name type="common">Neosartorya pseudofischeri</name>
    <dbReference type="NCBI Taxonomy" id="41047"/>
    <lineage>
        <taxon>Eukaryota</taxon>
        <taxon>Fungi</taxon>
        <taxon>Dikarya</taxon>
        <taxon>Ascomycota</taxon>
        <taxon>Pezizomycotina</taxon>
        <taxon>Eurotiomycetes</taxon>
        <taxon>Eurotiomycetidae</taxon>
        <taxon>Eurotiales</taxon>
        <taxon>Aspergillaceae</taxon>
        <taxon>Aspergillus</taxon>
        <taxon>Aspergillus subgen. Fumigati</taxon>
    </lineage>
</organism>
<comment type="caution">
    <text evidence="3">The sequence shown here is derived from an EMBL/GenBank/DDBJ whole genome shotgun (WGS) entry which is preliminary data.</text>
</comment>
<feature type="domain" description="TFIIH p62 subunit N-terminal" evidence="2">
    <location>
        <begin position="726"/>
        <end position="764"/>
    </location>
</feature>
<proteinExistence type="predicted"/>
<evidence type="ECO:0000313" key="3">
    <source>
        <dbReference type="EMBL" id="RHZ68588.1"/>
    </source>
</evidence>
<dbReference type="InterPro" id="IPR011993">
    <property type="entry name" value="PH-like_dom_sf"/>
</dbReference>
<feature type="region of interest" description="Disordered" evidence="1">
    <location>
        <begin position="152"/>
        <end position="173"/>
    </location>
</feature>
<name>A0A397I2Y3_ASPTH</name>
<dbReference type="InterPro" id="IPR013876">
    <property type="entry name" value="TFIIH_BTF_p62_N"/>
</dbReference>
<gene>
    <name evidence="3" type="ORF">CDV56_109702</name>
</gene>
<feature type="region of interest" description="Disordered" evidence="1">
    <location>
        <begin position="1"/>
        <end position="61"/>
    </location>
</feature>
<dbReference type="OrthoDB" id="9994419at2759"/>
<keyword evidence="4" id="KW-1185">Reference proteome</keyword>
<dbReference type="STRING" id="41047.A0A397I2Y3"/>